<reference evidence="1 2" key="1">
    <citation type="submission" date="2024-07" db="EMBL/GenBank/DDBJ databases">
        <title>Chromosome-level genome assembly of the water stick insect Ranatra chinensis (Heteroptera: Nepidae).</title>
        <authorList>
            <person name="Liu X."/>
        </authorList>
    </citation>
    <scope>NUCLEOTIDE SEQUENCE [LARGE SCALE GENOMIC DNA]</scope>
    <source>
        <strain evidence="1">Cailab_2021Rc</strain>
        <tissue evidence="1">Muscle</tissue>
    </source>
</reference>
<comment type="caution">
    <text evidence="1">The sequence shown here is derived from an EMBL/GenBank/DDBJ whole genome shotgun (WGS) entry which is preliminary data.</text>
</comment>
<evidence type="ECO:0000313" key="2">
    <source>
        <dbReference type="Proteomes" id="UP001558652"/>
    </source>
</evidence>
<evidence type="ECO:0000313" key="1">
    <source>
        <dbReference type="EMBL" id="KAL1116445.1"/>
    </source>
</evidence>
<accession>A0ABD0Y0J7</accession>
<name>A0ABD0Y0J7_9HEMI</name>
<sequence>MRGIAFHRLDAVEPVAEIVYTFQRTDIIWTMRHLKAAFLLALSGTNNNNDGYVCTGSGLADGGPHCIQDAGCTCAVMQSPTDTTPVFEHPLHVKLPCTEEGEAQCKELCVSLAKATEEDEEREDHLCEKVKTDIEHLHVSLFSRMCKEEYQYTGLSYPGEICCHGGRAVKCCECHHDATTSTTN</sequence>
<dbReference type="AlphaFoldDB" id="A0ABD0Y0J7"/>
<proteinExistence type="predicted"/>
<dbReference type="EMBL" id="JBFDAA010000017">
    <property type="protein sequence ID" value="KAL1116445.1"/>
    <property type="molecule type" value="Genomic_DNA"/>
</dbReference>
<organism evidence="1 2">
    <name type="scientific">Ranatra chinensis</name>
    <dbReference type="NCBI Taxonomy" id="642074"/>
    <lineage>
        <taxon>Eukaryota</taxon>
        <taxon>Metazoa</taxon>
        <taxon>Ecdysozoa</taxon>
        <taxon>Arthropoda</taxon>
        <taxon>Hexapoda</taxon>
        <taxon>Insecta</taxon>
        <taxon>Pterygota</taxon>
        <taxon>Neoptera</taxon>
        <taxon>Paraneoptera</taxon>
        <taxon>Hemiptera</taxon>
        <taxon>Heteroptera</taxon>
        <taxon>Panheteroptera</taxon>
        <taxon>Nepomorpha</taxon>
        <taxon>Nepidae</taxon>
        <taxon>Ranatrinae</taxon>
        <taxon>Ranatra</taxon>
    </lineage>
</organism>
<dbReference type="Proteomes" id="UP001558652">
    <property type="component" value="Unassembled WGS sequence"/>
</dbReference>
<gene>
    <name evidence="1" type="ORF">AAG570_004919</name>
</gene>
<keyword evidence="2" id="KW-1185">Reference proteome</keyword>
<protein>
    <submittedName>
        <fullName evidence="1">Uncharacterized protein</fullName>
    </submittedName>
</protein>